<protein>
    <submittedName>
        <fullName evidence="1">Uncharacterized protein</fullName>
    </submittedName>
</protein>
<reference evidence="1 2" key="1">
    <citation type="journal article" date="2024" name="Front Chem Biol">
        <title>Unveiling the potential of Daldinia eschscholtzii MFLUCC 19-0629 through bioactivity and bioinformatics studies for enhanced sustainable agriculture production.</title>
        <authorList>
            <person name="Brooks S."/>
            <person name="Weaver J.A."/>
            <person name="Klomchit A."/>
            <person name="Alharthi S.A."/>
            <person name="Onlamun T."/>
            <person name="Nurani R."/>
            <person name="Vong T.K."/>
            <person name="Alberti F."/>
            <person name="Greco C."/>
        </authorList>
    </citation>
    <scope>NUCLEOTIDE SEQUENCE [LARGE SCALE GENOMIC DNA]</scope>
    <source>
        <strain evidence="1">MFLUCC 19-0629</strain>
    </source>
</reference>
<comment type="caution">
    <text evidence="1">The sequence shown here is derived from an EMBL/GenBank/DDBJ whole genome shotgun (WGS) entry which is preliminary data.</text>
</comment>
<proteinExistence type="predicted"/>
<dbReference type="Proteomes" id="UP001369815">
    <property type="component" value="Unassembled WGS sequence"/>
</dbReference>
<accession>A0AAX6MKA7</accession>
<evidence type="ECO:0000313" key="1">
    <source>
        <dbReference type="EMBL" id="KAK6953088.1"/>
    </source>
</evidence>
<dbReference type="AlphaFoldDB" id="A0AAX6MKA7"/>
<keyword evidence="2" id="KW-1185">Reference proteome</keyword>
<name>A0AAX6MKA7_9PEZI</name>
<evidence type="ECO:0000313" key="2">
    <source>
        <dbReference type="Proteomes" id="UP001369815"/>
    </source>
</evidence>
<organism evidence="1 2">
    <name type="scientific">Daldinia eschscholtzii</name>
    <dbReference type="NCBI Taxonomy" id="292717"/>
    <lineage>
        <taxon>Eukaryota</taxon>
        <taxon>Fungi</taxon>
        <taxon>Dikarya</taxon>
        <taxon>Ascomycota</taxon>
        <taxon>Pezizomycotina</taxon>
        <taxon>Sordariomycetes</taxon>
        <taxon>Xylariomycetidae</taxon>
        <taxon>Xylariales</taxon>
        <taxon>Hypoxylaceae</taxon>
        <taxon>Daldinia</taxon>
    </lineage>
</organism>
<dbReference type="EMBL" id="JBANMG010000005">
    <property type="protein sequence ID" value="KAK6953088.1"/>
    <property type="molecule type" value="Genomic_DNA"/>
</dbReference>
<sequence length="89" mass="10148">MAIQAKASDLDTKSTGWVRGVKAVPETPVWNEWLREAELNRNNDTWPAEAEKRRLGDDDQHVYDLPAEQDASQEPISEEEIVAVDESLW</sequence>
<gene>
    <name evidence="1" type="ORF">Daesc_005388</name>
</gene>